<dbReference type="InterPro" id="IPR036249">
    <property type="entry name" value="Thioredoxin-like_sf"/>
</dbReference>
<keyword evidence="3" id="KW-0804">Transcription</keyword>
<name>A0ABP8UHD3_9ACTN</name>
<organism evidence="5 6">
    <name type="scientific">Actinoallomurus vinaceus</name>
    <dbReference type="NCBI Taxonomy" id="1080074"/>
    <lineage>
        <taxon>Bacteria</taxon>
        <taxon>Bacillati</taxon>
        <taxon>Actinomycetota</taxon>
        <taxon>Actinomycetes</taxon>
        <taxon>Streptosporangiales</taxon>
        <taxon>Thermomonosporaceae</taxon>
        <taxon>Actinoallomurus</taxon>
    </lineage>
</organism>
<dbReference type="CDD" id="cd03017">
    <property type="entry name" value="PRX_BCP"/>
    <property type="match status" value="1"/>
</dbReference>
<evidence type="ECO:0000256" key="1">
    <source>
        <dbReference type="ARBA" id="ARBA00023015"/>
    </source>
</evidence>
<dbReference type="Pfam" id="PF13411">
    <property type="entry name" value="MerR_1"/>
    <property type="match status" value="1"/>
</dbReference>
<keyword evidence="6" id="KW-1185">Reference proteome</keyword>
<dbReference type="PANTHER" id="PTHR30204:SF94">
    <property type="entry name" value="HEAVY METAL-DEPENDENT TRANSCRIPTIONAL REGULATOR HI_0293-RELATED"/>
    <property type="match status" value="1"/>
</dbReference>
<dbReference type="SUPFAM" id="SSF52833">
    <property type="entry name" value="Thioredoxin-like"/>
    <property type="match status" value="1"/>
</dbReference>
<keyword evidence="2" id="KW-0238">DNA-binding</keyword>
<evidence type="ECO:0000256" key="3">
    <source>
        <dbReference type="ARBA" id="ARBA00023163"/>
    </source>
</evidence>
<evidence type="ECO:0000256" key="2">
    <source>
        <dbReference type="ARBA" id="ARBA00023125"/>
    </source>
</evidence>
<dbReference type="Gene3D" id="3.40.30.10">
    <property type="entry name" value="Glutaredoxin"/>
    <property type="match status" value="1"/>
</dbReference>
<dbReference type="PANTHER" id="PTHR30204">
    <property type="entry name" value="REDOX-CYCLING DRUG-SENSING TRANSCRIPTIONAL ACTIVATOR SOXR"/>
    <property type="match status" value="1"/>
</dbReference>
<reference evidence="6" key="1">
    <citation type="journal article" date="2019" name="Int. J. Syst. Evol. Microbiol.">
        <title>The Global Catalogue of Microorganisms (GCM) 10K type strain sequencing project: providing services to taxonomists for standard genome sequencing and annotation.</title>
        <authorList>
            <consortium name="The Broad Institute Genomics Platform"/>
            <consortium name="The Broad Institute Genome Sequencing Center for Infectious Disease"/>
            <person name="Wu L."/>
            <person name="Ma J."/>
        </authorList>
    </citation>
    <scope>NUCLEOTIDE SEQUENCE [LARGE SCALE GENOMIC DNA]</scope>
    <source>
        <strain evidence="6">JCM 17939</strain>
    </source>
</reference>
<dbReference type="InterPro" id="IPR013740">
    <property type="entry name" value="Redoxin"/>
</dbReference>
<dbReference type="SMART" id="SM00422">
    <property type="entry name" value="HTH_MERR"/>
    <property type="match status" value="1"/>
</dbReference>
<accession>A0ABP8UHD3</accession>
<dbReference type="Gene3D" id="1.10.1660.10">
    <property type="match status" value="1"/>
</dbReference>
<dbReference type="Pfam" id="PF08534">
    <property type="entry name" value="Redoxin"/>
    <property type="match status" value="1"/>
</dbReference>
<gene>
    <name evidence="5" type="ORF">GCM10023196_053430</name>
</gene>
<dbReference type="InterPro" id="IPR009061">
    <property type="entry name" value="DNA-bd_dom_put_sf"/>
</dbReference>
<protein>
    <submittedName>
        <fullName evidence="5">Redoxin family protein</fullName>
    </submittedName>
</protein>
<evidence type="ECO:0000313" key="6">
    <source>
        <dbReference type="Proteomes" id="UP001501442"/>
    </source>
</evidence>
<dbReference type="InterPro" id="IPR000551">
    <property type="entry name" value="MerR-type_HTH_dom"/>
</dbReference>
<dbReference type="SUPFAM" id="SSF46955">
    <property type="entry name" value="Putative DNA-binding domain"/>
    <property type="match status" value="1"/>
</dbReference>
<dbReference type="PROSITE" id="PS50937">
    <property type="entry name" value="HTH_MERR_2"/>
    <property type="match status" value="1"/>
</dbReference>
<evidence type="ECO:0000259" key="4">
    <source>
        <dbReference type="PROSITE" id="PS50937"/>
    </source>
</evidence>
<sequence>MRIGELARRAGVTTKTVRYYESLELITPARLPNGYRDYSEHDVRLVREVRALSELGLRVEQTRPFLECLAAGREHADDCPAALAGYQQAITDLNARIEALTTRRDILVHHLRQAAYRGSTLSEPFEERTVVHDPTKLPADLPVPYDDGAADHLPGRAVPSLRLPSTAGDMIDLAELGRDGRSILYCYPLTGRPDADLPEGWDAIPGARGCTPEACGFRDHHEELREAGVSGVFGLSSQDTDYQREVVDRLSLPFAMLSDTGFRLADALDLPTFHAGGSRLYKRLTLVIRDGRIEHVFYPIFPPDRHARQVLGWLHDTLGD</sequence>
<dbReference type="InterPro" id="IPR047057">
    <property type="entry name" value="MerR_fam"/>
</dbReference>
<evidence type="ECO:0000313" key="5">
    <source>
        <dbReference type="EMBL" id="GAA4629961.1"/>
    </source>
</evidence>
<proteinExistence type="predicted"/>
<comment type="caution">
    <text evidence="5">The sequence shown here is derived from an EMBL/GenBank/DDBJ whole genome shotgun (WGS) entry which is preliminary data.</text>
</comment>
<dbReference type="RefSeq" id="WP_345433741.1">
    <property type="nucleotide sequence ID" value="NZ_BAABHK010000007.1"/>
</dbReference>
<dbReference type="EMBL" id="BAABHK010000007">
    <property type="protein sequence ID" value="GAA4629961.1"/>
    <property type="molecule type" value="Genomic_DNA"/>
</dbReference>
<feature type="domain" description="HTH merR-type" evidence="4">
    <location>
        <begin position="1"/>
        <end position="68"/>
    </location>
</feature>
<dbReference type="Proteomes" id="UP001501442">
    <property type="component" value="Unassembled WGS sequence"/>
</dbReference>
<keyword evidence="1" id="KW-0805">Transcription regulation</keyword>
<dbReference type="PRINTS" id="PR00040">
    <property type="entry name" value="HTHMERR"/>
</dbReference>